<protein>
    <submittedName>
        <fullName evidence="1">Uncharacterized protein</fullName>
    </submittedName>
</protein>
<accession>A0A137SE73</accession>
<reference evidence="1" key="2">
    <citation type="submission" date="2015-12" db="EMBL/GenBank/DDBJ databases">
        <authorList>
            <person name="Shamseldin A."/>
            <person name="Moawad H."/>
            <person name="Abd El-Rahim W.M."/>
            <person name="Sadowsky M.J."/>
        </authorList>
    </citation>
    <scope>NUCLEOTIDE SEQUENCE [LARGE SCALE GENOMIC DNA]</scope>
    <source>
        <strain evidence="1">LAMA 842</strain>
    </source>
</reference>
<dbReference type="PATRIC" id="fig|1306954.6.peg.2399"/>
<organism evidence="1 3">
    <name type="scientific">Marinobacter excellens LAMA 842</name>
    <dbReference type="NCBI Taxonomy" id="1306954"/>
    <lineage>
        <taxon>Bacteria</taxon>
        <taxon>Pseudomonadati</taxon>
        <taxon>Pseudomonadota</taxon>
        <taxon>Gammaproteobacteria</taxon>
        <taxon>Pseudomonadales</taxon>
        <taxon>Marinobacteraceae</taxon>
        <taxon>Marinobacter</taxon>
    </lineage>
</organism>
<dbReference type="Proteomes" id="UP000070282">
    <property type="component" value="Unassembled WGS sequence"/>
</dbReference>
<evidence type="ECO:0000313" key="2">
    <source>
        <dbReference type="EMBL" id="KXO11401.1"/>
    </source>
</evidence>
<dbReference type="EMBL" id="LOCO01000005">
    <property type="protein sequence ID" value="KXO10737.1"/>
    <property type="molecule type" value="Genomic_DNA"/>
</dbReference>
<evidence type="ECO:0000313" key="3">
    <source>
        <dbReference type="Proteomes" id="UP000070282"/>
    </source>
</evidence>
<dbReference type="AlphaFoldDB" id="A0A137SE73"/>
<gene>
    <name evidence="1" type="ORF">J122_1353</name>
    <name evidence="2" type="ORF">J122_846</name>
</gene>
<evidence type="ECO:0000313" key="1">
    <source>
        <dbReference type="EMBL" id="KXO10737.1"/>
    </source>
</evidence>
<keyword evidence="3" id="KW-1185">Reference proteome</keyword>
<reference evidence="3" key="1">
    <citation type="submission" date="2015-12" db="EMBL/GenBank/DDBJ databases">
        <authorList>
            <person name="Lima A."/>
            <person name="Farahani Zayas N."/>
            <person name="Castro Da Silva M.A."/>
            <person name="Cabral A."/>
            <person name="Pessatti M.L."/>
        </authorList>
    </citation>
    <scope>NUCLEOTIDE SEQUENCE [LARGE SCALE GENOMIC DNA]</scope>
    <source>
        <strain evidence="3">LAMA 842</strain>
    </source>
</reference>
<name>A0A137SE73_9GAMM</name>
<proteinExistence type="predicted"/>
<sequence length="139" mass="15191">MLSGCAATGQTPIQFRTSNDLTFELSNSQFDTVDVQPFETQIWLDSAMIGSLMTMETNPNFDTAVDEVRQGFDEAKKSSGKIVQLDLGDSAYGFSVTVNGYTTAFIATSKHPTSWITISIKEDVFDDVLSSMSVSKAHK</sequence>
<dbReference type="EMBL" id="LOCO01000003">
    <property type="protein sequence ID" value="KXO11401.1"/>
    <property type="molecule type" value="Genomic_DNA"/>
</dbReference>
<comment type="caution">
    <text evidence="1">The sequence shown here is derived from an EMBL/GenBank/DDBJ whole genome shotgun (WGS) entry which is preliminary data.</text>
</comment>